<comment type="caution">
    <text evidence="4">The sequence shown here is derived from an EMBL/GenBank/DDBJ whole genome shotgun (WGS) entry which is preliminary data.</text>
</comment>
<dbReference type="InterPro" id="IPR036907">
    <property type="entry name" value="5'-Nucleotdase_C_sf"/>
</dbReference>
<dbReference type="EMBL" id="NBSH01000006">
    <property type="protein sequence ID" value="ORX37264.1"/>
    <property type="molecule type" value="Genomic_DNA"/>
</dbReference>
<dbReference type="PANTHER" id="PTHR11575">
    <property type="entry name" value="5'-NUCLEOTIDASE-RELATED"/>
    <property type="match status" value="1"/>
</dbReference>
<dbReference type="PANTHER" id="PTHR11575:SF22">
    <property type="entry name" value="ADL392WP"/>
    <property type="match status" value="1"/>
</dbReference>
<dbReference type="InParanoid" id="A0A1Y1UIF0"/>
<name>A0A1Y1UIF0_9TREE</name>
<dbReference type="GO" id="GO:0016787">
    <property type="term" value="F:hydrolase activity"/>
    <property type="evidence" value="ECO:0007669"/>
    <property type="project" value="InterPro"/>
</dbReference>
<dbReference type="Gene3D" id="3.60.21.10">
    <property type="match status" value="1"/>
</dbReference>
<evidence type="ECO:0000259" key="2">
    <source>
        <dbReference type="Pfam" id="PF00149"/>
    </source>
</evidence>
<keyword evidence="5" id="KW-1185">Reference proteome</keyword>
<dbReference type="AlphaFoldDB" id="A0A1Y1UIF0"/>
<protein>
    <submittedName>
        <fullName evidence="4">Vacuolar protein</fullName>
    </submittedName>
</protein>
<evidence type="ECO:0000313" key="4">
    <source>
        <dbReference type="EMBL" id="ORX37264.1"/>
    </source>
</evidence>
<feature type="chain" id="PRO_5012372538" evidence="1">
    <location>
        <begin position="22"/>
        <end position="617"/>
    </location>
</feature>
<organism evidence="4 5">
    <name type="scientific">Kockovaella imperatae</name>
    <dbReference type="NCBI Taxonomy" id="4999"/>
    <lineage>
        <taxon>Eukaryota</taxon>
        <taxon>Fungi</taxon>
        <taxon>Dikarya</taxon>
        <taxon>Basidiomycota</taxon>
        <taxon>Agaricomycotina</taxon>
        <taxon>Tremellomycetes</taxon>
        <taxon>Tremellales</taxon>
        <taxon>Cuniculitremaceae</taxon>
        <taxon>Kockovaella</taxon>
    </lineage>
</organism>
<dbReference type="Pfam" id="PF21953">
    <property type="entry name" value="NadN_nucleosid_C"/>
    <property type="match status" value="1"/>
</dbReference>
<dbReference type="OrthoDB" id="7722975at2759"/>
<sequence length="617" mass="69351">MKTSWVHVALAAVSFGPQIIATATFNGLELPWPTRDLEWKDVNVLSISDSHGWLLGHQHSTWPEPNYSGDYGALASFITHMRAIAREKGVDLLVVDAGDHHDGSGLVSSSKDGATKTDEIFSMIHFDVLAIGNHELYEYGPAKEVYDHQDRYHGRYITSNTNITVEKDGEWVSKPIGERYVKFRTETGRQVTAFGVIFNSQGANLTIQPPSAMVKEQWFLEAIESPPDYFLLVGHMPVRNDPSAQWHSVFKAIRKKHPHIPILIFGGHDHTRDCRQYDDHSIAVVPGRYLETVAFTSTSLPDAKDPSLPLNLARRFIDANRHSYMYHTRTTPETFDTTLGHRISTYLLDLASSLNISDSLGTAPHDLFLSRVPAGHPNHVNTVWTEQVIPTVLRDPKRIGKKVVMMNAGSLRFDLFRGEFNRNDELTISPFASAFAYTRMKAGLARQITLQMNLNGATKFAPFSMDTIGRTVKEEDQRVERIYRKNLRDQWVEFEMRSASGPLKLSEQMPFSSAVSKGLTMGYVTRDSCPGIGDDVEHIPVPYSNAQVDFIQSPFPDAHDDELVDVVVMDFTLDDFFIAVKMLDPLSNLGFEDMKPYAEGISVNVMWGLYASQAWQG</sequence>
<dbReference type="SUPFAM" id="SSF56300">
    <property type="entry name" value="Metallo-dependent phosphatases"/>
    <property type="match status" value="1"/>
</dbReference>
<evidence type="ECO:0000313" key="5">
    <source>
        <dbReference type="Proteomes" id="UP000193218"/>
    </source>
</evidence>
<gene>
    <name evidence="4" type="ORF">BD324DRAFT_436939</name>
</gene>
<dbReference type="InterPro" id="IPR029052">
    <property type="entry name" value="Metallo-depent_PP-like"/>
</dbReference>
<dbReference type="GO" id="GO:0005829">
    <property type="term" value="C:cytosol"/>
    <property type="evidence" value="ECO:0007669"/>
    <property type="project" value="TreeGrafter"/>
</dbReference>
<feature type="signal peptide" evidence="1">
    <location>
        <begin position="1"/>
        <end position="21"/>
    </location>
</feature>
<dbReference type="GO" id="GO:0009166">
    <property type="term" value="P:nucleotide catabolic process"/>
    <property type="evidence" value="ECO:0007669"/>
    <property type="project" value="InterPro"/>
</dbReference>
<dbReference type="GeneID" id="33554590"/>
<dbReference type="RefSeq" id="XP_021871302.1">
    <property type="nucleotide sequence ID" value="XM_022012782.1"/>
</dbReference>
<feature type="domain" description="Calcineurin-like phosphoesterase" evidence="2">
    <location>
        <begin position="44"/>
        <end position="271"/>
    </location>
</feature>
<proteinExistence type="predicted"/>
<dbReference type="Proteomes" id="UP000193218">
    <property type="component" value="Unassembled WGS sequence"/>
</dbReference>
<dbReference type="InterPro" id="IPR004843">
    <property type="entry name" value="Calcineurin-like_PHP"/>
</dbReference>
<evidence type="ECO:0000259" key="3">
    <source>
        <dbReference type="Pfam" id="PF21953"/>
    </source>
</evidence>
<reference evidence="4 5" key="1">
    <citation type="submission" date="2017-03" db="EMBL/GenBank/DDBJ databases">
        <title>Widespread Adenine N6-methylation of Active Genes in Fungi.</title>
        <authorList>
            <consortium name="DOE Joint Genome Institute"/>
            <person name="Mondo S.J."/>
            <person name="Dannebaum R.O."/>
            <person name="Kuo R.C."/>
            <person name="Louie K.B."/>
            <person name="Bewick A.J."/>
            <person name="Labutti K."/>
            <person name="Haridas S."/>
            <person name="Kuo A."/>
            <person name="Salamov A."/>
            <person name="Ahrendt S.R."/>
            <person name="Lau R."/>
            <person name="Bowen B.P."/>
            <person name="Lipzen A."/>
            <person name="Sullivan W."/>
            <person name="Andreopoulos W.B."/>
            <person name="Clum A."/>
            <person name="Lindquist E."/>
            <person name="Daum C."/>
            <person name="Northen T.R."/>
            <person name="Ramamoorthy G."/>
            <person name="Schmitz R.J."/>
            <person name="Gryganskyi A."/>
            <person name="Culley D."/>
            <person name="Magnuson J."/>
            <person name="James T.Y."/>
            <person name="O'Malley M.A."/>
            <person name="Stajich J.E."/>
            <person name="Spatafora J.W."/>
            <person name="Visel A."/>
            <person name="Grigoriev I.V."/>
        </authorList>
    </citation>
    <scope>NUCLEOTIDE SEQUENCE [LARGE SCALE GENOMIC DNA]</scope>
    <source>
        <strain evidence="4 5">NRRL Y-17943</strain>
    </source>
</reference>
<dbReference type="Pfam" id="PF00149">
    <property type="entry name" value="Metallophos"/>
    <property type="match status" value="1"/>
</dbReference>
<dbReference type="FunCoup" id="A0A1Y1UIF0">
    <property type="interactions" value="176"/>
</dbReference>
<dbReference type="InterPro" id="IPR006179">
    <property type="entry name" value="5_nucleotidase/apyrase"/>
</dbReference>
<keyword evidence="1" id="KW-0732">Signal</keyword>
<evidence type="ECO:0000256" key="1">
    <source>
        <dbReference type="SAM" id="SignalP"/>
    </source>
</evidence>
<dbReference type="InterPro" id="IPR053828">
    <property type="entry name" value="Nucleosidase_C"/>
</dbReference>
<accession>A0A1Y1UIF0</accession>
<dbReference type="Gene3D" id="3.90.780.10">
    <property type="entry name" value="5'-Nucleotidase, C-terminal domain"/>
    <property type="match status" value="1"/>
</dbReference>
<dbReference type="SUPFAM" id="SSF55816">
    <property type="entry name" value="5'-nucleotidase (syn. UDP-sugar hydrolase), C-terminal domain"/>
    <property type="match status" value="1"/>
</dbReference>
<feature type="domain" description="Putative 5'-nucleotidase C-terminal" evidence="3">
    <location>
        <begin position="366"/>
        <end position="575"/>
    </location>
</feature>
<dbReference type="STRING" id="4999.A0A1Y1UIF0"/>